<evidence type="ECO:0000259" key="7">
    <source>
        <dbReference type="Pfam" id="PF07005"/>
    </source>
</evidence>
<dbReference type="EMBL" id="JPWH01000007">
    <property type="protein sequence ID" value="RCK50799.1"/>
    <property type="molecule type" value="Genomic_DNA"/>
</dbReference>
<evidence type="ECO:0008006" key="11">
    <source>
        <dbReference type="Google" id="ProtNLM"/>
    </source>
</evidence>
<dbReference type="OrthoDB" id="9778478at2"/>
<dbReference type="InterPro" id="IPR042213">
    <property type="entry name" value="NBD_C_sf"/>
</dbReference>
<comment type="caution">
    <text evidence="9">The sequence shown here is derived from an EMBL/GenBank/DDBJ whole genome shotgun (WGS) entry which is preliminary data.</text>
</comment>
<dbReference type="InterPro" id="IPR010737">
    <property type="entry name" value="4-carb_acid_sugar_kinase_N"/>
</dbReference>
<dbReference type="AlphaFoldDB" id="A0A367XBH5"/>
<dbReference type="Pfam" id="PF07005">
    <property type="entry name" value="SBD_N"/>
    <property type="match status" value="1"/>
</dbReference>
<evidence type="ECO:0000313" key="10">
    <source>
        <dbReference type="Proteomes" id="UP000252517"/>
    </source>
</evidence>
<keyword evidence="2" id="KW-0808">Transferase</keyword>
<dbReference type="Gene3D" id="3.40.50.10840">
    <property type="entry name" value="Putative sugar-binding, N-terminal domain"/>
    <property type="match status" value="1"/>
</dbReference>
<dbReference type="InterPro" id="IPR031475">
    <property type="entry name" value="NBD_C"/>
</dbReference>
<feature type="domain" description="Four-carbon acid sugar kinase nucleotide binding" evidence="8">
    <location>
        <begin position="208"/>
        <end position="354"/>
    </location>
</feature>
<evidence type="ECO:0000256" key="1">
    <source>
        <dbReference type="ARBA" id="ARBA00005715"/>
    </source>
</evidence>
<evidence type="ECO:0000256" key="2">
    <source>
        <dbReference type="ARBA" id="ARBA00022679"/>
    </source>
</evidence>
<gene>
    <name evidence="9" type="ORF">TH25_11015</name>
</gene>
<evidence type="ECO:0000313" key="9">
    <source>
        <dbReference type="EMBL" id="RCK50799.1"/>
    </source>
</evidence>
<dbReference type="Gene3D" id="3.40.980.20">
    <property type="entry name" value="Four-carbon acid sugar kinase, nucleotide binding domain"/>
    <property type="match status" value="1"/>
</dbReference>
<keyword evidence="3" id="KW-0547">Nucleotide-binding</keyword>
<dbReference type="SUPFAM" id="SSF142764">
    <property type="entry name" value="YgbK-like"/>
    <property type="match status" value="1"/>
</dbReference>
<evidence type="ECO:0000256" key="4">
    <source>
        <dbReference type="ARBA" id="ARBA00022777"/>
    </source>
</evidence>
<dbReference type="GO" id="GO:0016301">
    <property type="term" value="F:kinase activity"/>
    <property type="evidence" value="ECO:0007669"/>
    <property type="project" value="UniProtKB-KW"/>
</dbReference>
<dbReference type="Proteomes" id="UP000252517">
    <property type="component" value="Unassembled WGS sequence"/>
</dbReference>
<evidence type="ECO:0000256" key="5">
    <source>
        <dbReference type="ARBA" id="ARBA00022840"/>
    </source>
</evidence>
<feature type="domain" description="Four-carbon acid sugar kinase N-terminal" evidence="7">
    <location>
        <begin position="8"/>
        <end position="125"/>
    </location>
</feature>
<organism evidence="9 10">
    <name type="scientific">Thalassospira profundimaris</name>
    <dbReference type="NCBI Taxonomy" id="502049"/>
    <lineage>
        <taxon>Bacteria</taxon>
        <taxon>Pseudomonadati</taxon>
        <taxon>Pseudomonadota</taxon>
        <taxon>Alphaproteobacteria</taxon>
        <taxon>Rhodospirillales</taxon>
        <taxon>Thalassospiraceae</taxon>
        <taxon>Thalassospira</taxon>
    </lineage>
</organism>
<comment type="similarity">
    <text evidence="1">Belongs to the four-carbon acid sugar kinase family.</text>
</comment>
<proteinExistence type="inferred from homology"/>
<evidence type="ECO:0000256" key="3">
    <source>
        <dbReference type="ARBA" id="ARBA00022741"/>
    </source>
</evidence>
<keyword evidence="6" id="KW-0119">Carbohydrate metabolism</keyword>
<dbReference type="GO" id="GO:0005524">
    <property type="term" value="F:ATP binding"/>
    <property type="evidence" value="ECO:0007669"/>
    <property type="project" value="UniProtKB-KW"/>
</dbReference>
<name>A0A367XBH5_9PROT</name>
<keyword evidence="5" id="KW-0067">ATP-binding</keyword>
<dbReference type="Pfam" id="PF17042">
    <property type="entry name" value="NBD_C"/>
    <property type="match status" value="1"/>
</dbReference>
<keyword evidence="4" id="KW-0418">Kinase</keyword>
<dbReference type="InterPro" id="IPR037051">
    <property type="entry name" value="4-carb_acid_sugar_kinase_N_sf"/>
</dbReference>
<reference evidence="9 10" key="1">
    <citation type="submission" date="2014-07" db="EMBL/GenBank/DDBJ databases">
        <title>Draft genome sequence of Thalassospira profundimaris S25-3-2.</title>
        <authorList>
            <person name="Lai Q."/>
            <person name="Shao Z."/>
        </authorList>
    </citation>
    <scope>NUCLEOTIDE SEQUENCE [LARGE SCALE GENOMIC DNA]</scope>
    <source>
        <strain evidence="9 10">S25-3-2</strain>
    </source>
</reference>
<protein>
    <recommendedName>
        <fullName evidence="11">Hrp-dependent type III effector protein</fullName>
    </recommendedName>
</protein>
<evidence type="ECO:0000256" key="6">
    <source>
        <dbReference type="ARBA" id="ARBA00023277"/>
    </source>
</evidence>
<accession>A0A367XBH5</accession>
<evidence type="ECO:0000259" key="8">
    <source>
        <dbReference type="Pfam" id="PF17042"/>
    </source>
</evidence>
<sequence>MPLRHPKLLIIADDLTGALDAASPFAMQGLRVQVALRPDALDQVLTQGADIVSVSTASRELPASDARGIIRRVLSAVPPETMVFKKIDSRLKGNIAAELSVFDFQRALVIPAIPAFERNVKNGAVVGFGVDAPIDIAAQLGDLAKRCLFPDISSDDEIDSIFARNHGADLFVGARGLAVALARKMARQRHGDEQLPQFVEPVTRMTFIVGSRDPITNAQVLELCAHRQDIAYMAAIDGVITSQGETAFPAWAPPMTEPAAMRLRLIQSLASESASKTALDAVRDIARHIAKDISCQNDGALFLTGGATAEAVLGEMGIAQFELLGDVIDGVPLARCENVLIITKSGGFGAPDALRQIAARMLGQREG</sequence>